<dbReference type="OrthoDB" id="9794326at2"/>
<comment type="caution">
    <text evidence="2">The sequence shown here is derived from an EMBL/GenBank/DDBJ whole genome shotgun (WGS) entry which is preliminary data.</text>
</comment>
<dbReference type="EC" id="6.3.5.-" evidence="1"/>
<comment type="catalytic activity">
    <reaction evidence="1">
        <text>L-aspartyl-tRNA(Asn) + L-glutamine + ATP + H2O = L-asparaginyl-tRNA(Asn) + L-glutamate + ADP + phosphate + 2 H(+)</text>
        <dbReference type="Rhea" id="RHEA:14513"/>
        <dbReference type="Rhea" id="RHEA-COMP:9674"/>
        <dbReference type="Rhea" id="RHEA-COMP:9677"/>
        <dbReference type="ChEBI" id="CHEBI:15377"/>
        <dbReference type="ChEBI" id="CHEBI:15378"/>
        <dbReference type="ChEBI" id="CHEBI:29985"/>
        <dbReference type="ChEBI" id="CHEBI:30616"/>
        <dbReference type="ChEBI" id="CHEBI:43474"/>
        <dbReference type="ChEBI" id="CHEBI:58359"/>
        <dbReference type="ChEBI" id="CHEBI:78515"/>
        <dbReference type="ChEBI" id="CHEBI:78516"/>
        <dbReference type="ChEBI" id="CHEBI:456216"/>
    </reaction>
</comment>
<keyword evidence="1" id="KW-0648">Protein biosynthesis</keyword>
<dbReference type="InterPro" id="IPR003837">
    <property type="entry name" value="GatC"/>
</dbReference>
<name>A0A4R3V0W9_9BURK</name>
<dbReference type="GO" id="GO:0006450">
    <property type="term" value="P:regulation of translational fidelity"/>
    <property type="evidence" value="ECO:0007669"/>
    <property type="project" value="InterPro"/>
</dbReference>
<organism evidence="2 3">
    <name type="scientific">Paracandidimonas soli</name>
    <dbReference type="NCBI Taxonomy" id="1917182"/>
    <lineage>
        <taxon>Bacteria</taxon>
        <taxon>Pseudomonadati</taxon>
        <taxon>Pseudomonadota</taxon>
        <taxon>Betaproteobacteria</taxon>
        <taxon>Burkholderiales</taxon>
        <taxon>Alcaligenaceae</taxon>
        <taxon>Paracandidimonas</taxon>
    </lineage>
</organism>
<dbReference type="GO" id="GO:0016740">
    <property type="term" value="F:transferase activity"/>
    <property type="evidence" value="ECO:0007669"/>
    <property type="project" value="UniProtKB-KW"/>
</dbReference>
<dbReference type="GO" id="GO:0050566">
    <property type="term" value="F:asparaginyl-tRNA synthase (glutamine-hydrolyzing) activity"/>
    <property type="evidence" value="ECO:0007669"/>
    <property type="project" value="RHEA"/>
</dbReference>
<dbReference type="GO" id="GO:0070681">
    <property type="term" value="P:glutaminyl-tRNAGln biosynthesis via transamidation"/>
    <property type="evidence" value="ECO:0007669"/>
    <property type="project" value="TreeGrafter"/>
</dbReference>
<reference evidence="2 3" key="1">
    <citation type="submission" date="2019-03" db="EMBL/GenBank/DDBJ databases">
        <title>Genomic Encyclopedia of Type Strains, Phase IV (KMG-IV): sequencing the most valuable type-strain genomes for metagenomic binning, comparative biology and taxonomic classification.</title>
        <authorList>
            <person name="Goeker M."/>
        </authorList>
    </citation>
    <scope>NUCLEOTIDE SEQUENCE [LARGE SCALE GENOMIC DNA]</scope>
    <source>
        <strain evidence="2 3">DSM 100048</strain>
    </source>
</reference>
<dbReference type="RefSeq" id="WP_132477025.1">
    <property type="nucleotide sequence ID" value="NZ_JBHRVM010000001.1"/>
</dbReference>
<evidence type="ECO:0000313" key="3">
    <source>
        <dbReference type="Proteomes" id="UP000294692"/>
    </source>
</evidence>
<evidence type="ECO:0000256" key="1">
    <source>
        <dbReference type="HAMAP-Rule" id="MF_00122"/>
    </source>
</evidence>
<gene>
    <name evidence="1" type="primary">gatC</name>
    <name evidence="2" type="ORF">EV686_10553</name>
</gene>
<comment type="subunit">
    <text evidence="1">Heterotrimer of A, B and C subunits.</text>
</comment>
<dbReference type="SUPFAM" id="SSF141000">
    <property type="entry name" value="Glu-tRNAGln amidotransferase C subunit"/>
    <property type="match status" value="1"/>
</dbReference>
<evidence type="ECO:0000313" key="2">
    <source>
        <dbReference type="EMBL" id="TCU98356.1"/>
    </source>
</evidence>
<keyword evidence="2" id="KW-0808">Transferase</keyword>
<dbReference type="HAMAP" id="MF_00122">
    <property type="entry name" value="GatC"/>
    <property type="match status" value="1"/>
</dbReference>
<comment type="similarity">
    <text evidence="1">Belongs to the GatC family.</text>
</comment>
<dbReference type="InterPro" id="IPR036113">
    <property type="entry name" value="Asp/Glu-ADT_sf_sub_c"/>
</dbReference>
<dbReference type="PANTHER" id="PTHR15004:SF0">
    <property type="entry name" value="GLUTAMYL-TRNA(GLN) AMIDOTRANSFERASE SUBUNIT C, MITOCHONDRIAL"/>
    <property type="match status" value="1"/>
</dbReference>
<comment type="function">
    <text evidence="1">Allows the formation of correctly charged Asn-tRNA(Asn) or Gln-tRNA(Gln) through the transamidation of misacylated Asp-tRNA(Asn) or Glu-tRNA(Gln) in organisms which lack either or both of asparaginyl-tRNA or glutaminyl-tRNA synthetases. The reaction takes place in the presence of glutamine and ATP through an activated phospho-Asp-tRNA(Asn) or phospho-Glu-tRNA(Gln).</text>
</comment>
<dbReference type="Gene3D" id="1.10.20.60">
    <property type="entry name" value="Glu-tRNAGln amidotransferase C subunit, N-terminal domain"/>
    <property type="match status" value="1"/>
</dbReference>
<keyword evidence="1" id="KW-0436">Ligase</keyword>
<keyword evidence="3" id="KW-1185">Reference proteome</keyword>
<dbReference type="PANTHER" id="PTHR15004">
    <property type="entry name" value="GLUTAMYL-TRNA(GLN) AMIDOTRANSFERASE SUBUNIT C, MITOCHONDRIAL"/>
    <property type="match status" value="1"/>
</dbReference>
<comment type="catalytic activity">
    <reaction evidence="1">
        <text>L-glutamyl-tRNA(Gln) + L-glutamine + ATP + H2O = L-glutaminyl-tRNA(Gln) + L-glutamate + ADP + phosphate + H(+)</text>
        <dbReference type="Rhea" id="RHEA:17521"/>
        <dbReference type="Rhea" id="RHEA-COMP:9681"/>
        <dbReference type="Rhea" id="RHEA-COMP:9684"/>
        <dbReference type="ChEBI" id="CHEBI:15377"/>
        <dbReference type="ChEBI" id="CHEBI:15378"/>
        <dbReference type="ChEBI" id="CHEBI:29985"/>
        <dbReference type="ChEBI" id="CHEBI:30616"/>
        <dbReference type="ChEBI" id="CHEBI:43474"/>
        <dbReference type="ChEBI" id="CHEBI:58359"/>
        <dbReference type="ChEBI" id="CHEBI:78520"/>
        <dbReference type="ChEBI" id="CHEBI:78521"/>
        <dbReference type="ChEBI" id="CHEBI:456216"/>
    </reaction>
</comment>
<dbReference type="NCBIfam" id="TIGR00135">
    <property type="entry name" value="gatC"/>
    <property type="match status" value="1"/>
</dbReference>
<dbReference type="GO" id="GO:0050567">
    <property type="term" value="F:glutaminyl-tRNA synthase (glutamine-hydrolyzing) activity"/>
    <property type="evidence" value="ECO:0007669"/>
    <property type="project" value="UniProtKB-UniRule"/>
</dbReference>
<keyword evidence="1" id="KW-0547">Nucleotide-binding</keyword>
<dbReference type="EMBL" id="SMBX01000005">
    <property type="protein sequence ID" value="TCU98356.1"/>
    <property type="molecule type" value="Genomic_DNA"/>
</dbReference>
<proteinExistence type="inferred from homology"/>
<dbReference type="Pfam" id="PF02686">
    <property type="entry name" value="GatC"/>
    <property type="match status" value="1"/>
</dbReference>
<keyword evidence="1" id="KW-0067">ATP-binding</keyword>
<protein>
    <recommendedName>
        <fullName evidence="1">Aspartyl/glutamyl-tRNA(Asn/Gln) amidotransferase subunit C</fullName>
        <shortName evidence="1">Asp/Glu-ADT subunit C</shortName>
        <ecNumber evidence="1">6.3.5.-</ecNumber>
    </recommendedName>
</protein>
<accession>A0A4R3V0W9</accession>
<dbReference type="AlphaFoldDB" id="A0A4R3V0W9"/>
<dbReference type="GO" id="GO:0006412">
    <property type="term" value="P:translation"/>
    <property type="evidence" value="ECO:0007669"/>
    <property type="project" value="UniProtKB-UniRule"/>
</dbReference>
<dbReference type="Proteomes" id="UP000294692">
    <property type="component" value="Unassembled WGS sequence"/>
</dbReference>
<dbReference type="GO" id="GO:0005524">
    <property type="term" value="F:ATP binding"/>
    <property type="evidence" value="ECO:0007669"/>
    <property type="project" value="UniProtKB-KW"/>
</dbReference>
<sequence>MTINDQDLLRLAKLSRIEITPEELAGTRNDLNRILGLIADLQAIDTNGIEPMAHPLEAHQDIALRLRPDEAAPTQTAEQRSALMRNAPAQHDGLFLVPTVIE</sequence>